<dbReference type="SUPFAM" id="SSF51556">
    <property type="entry name" value="Metallo-dependent hydrolases"/>
    <property type="match status" value="1"/>
</dbReference>
<dbReference type="PANTHER" id="PTHR35563:SF2">
    <property type="entry name" value="BARREL METAL-DEPENDENT HYDROLASE, PUTATIVE (AFU_ORTHOLOGUE AFUA_1G16240)-RELATED"/>
    <property type="match status" value="1"/>
</dbReference>
<gene>
    <name evidence="2" type="ORF">P3W85_14690</name>
</gene>
<dbReference type="EMBL" id="JARJLM010000255">
    <property type="protein sequence ID" value="MDF3834192.1"/>
    <property type="molecule type" value="Genomic_DNA"/>
</dbReference>
<reference evidence="2 3" key="1">
    <citation type="submission" date="2023-03" db="EMBL/GenBank/DDBJ databases">
        <title>Draft assemblies of triclosan tolerant bacteria isolated from returned activated sludge.</title>
        <authorList>
            <person name="Van Hamelsveld S."/>
        </authorList>
    </citation>
    <scope>NUCLEOTIDE SEQUENCE [LARGE SCALE GENOMIC DNA]</scope>
    <source>
        <strain evidence="2 3">GW210010_S58</strain>
    </source>
</reference>
<evidence type="ECO:0000313" key="2">
    <source>
        <dbReference type="EMBL" id="MDF3834192.1"/>
    </source>
</evidence>
<dbReference type="Pfam" id="PF04909">
    <property type="entry name" value="Amidohydro_2"/>
    <property type="match status" value="1"/>
</dbReference>
<keyword evidence="3" id="KW-1185">Reference proteome</keyword>
<dbReference type="PANTHER" id="PTHR35563">
    <property type="entry name" value="BARREL METAL-DEPENDENT HYDROLASE, PUTATIVE (AFU_ORTHOLOGUE AFUA_1G16240)-RELATED"/>
    <property type="match status" value="1"/>
</dbReference>
<proteinExistence type="predicted"/>
<sequence>MPMDPNWLPFHPAPSLPQFRLPAGAVDAHCHVFGPEHLFPFAPERKYTPCDASCEQLFALRDHLGFERNVVVQATCHGHDNSALLDALARSEGKARGVVSVPREVSDAELHAMHEAGVRGVRFNFVRRLVEFTPREVLFDIANRIAPLGWHVVVYFEAQDLPELWNFFTTLPSPVVVDHMGRPDISKRVDGPEFGLFLRLMQEHDNVWSKVSCPERLSLSGPPDYEDVVPFARTLVERFPDRVLWGTDWPHPNLKGHMPDDGKLVDYVPKIAPTADLQRKLLADNPTRLYWGEGSGR</sequence>
<dbReference type="InterPro" id="IPR052358">
    <property type="entry name" value="Aro_Compnd_Degr_Hydrolases"/>
</dbReference>
<name>A0ABT6APG6_9BURK</name>
<protein>
    <submittedName>
        <fullName evidence="2">Amidohydrolase family protein</fullName>
    </submittedName>
</protein>
<feature type="domain" description="Amidohydrolase-related" evidence="1">
    <location>
        <begin position="26"/>
        <end position="290"/>
    </location>
</feature>
<dbReference type="Gene3D" id="3.20.20.140">
    <property type="entry name" value="Metal-dependent hydrolases"/>
    <property type="match status" value="1"/>
</dbReference>
<accession>A0ABT6APG6</accession>
<dbReference type="InterPro" id="IPR006680">
    <property type="entry name" value="Amidohydro-rel"/>
</dbReference>
<organism evidence="2 3">
    <name type="scientific">Cupriavidus basilensis</name>
    <dbReference type="NCBI Taxonomy" id="68895"/>
    <lineage>
        <taxon>Bacteria</taxon>
        <taxon>Pseudomonadati</taxon>
        <taxon>Pseudomonadota</taxon>
        <taxon>Betaproteobacteria</taxon>
        <taxon>Burkholderiales</taxon>
        <taxon>Burkholderiaceae</taxon>
        <taxon>Cupriavidus</taxon>
    </lineage>
</organism>
<dbReference type="InterPro" id="IPR032466">
    <property type="entry name" value="Metal_Hydrolase"/>
</dbReference>
<dbReference type="InterPro" id="IPR047874">
    <property type="entry name" value="GLI/LigI"/>
</dbReference>
<evidence type="ECO:0000259" key="1">
    <source>
        <dbReference type="Pfam" id="PF04909"/>
    </source>
</evidence>
<comment type="caution">
    <text evidence="2">The sequence shown here is derived from an EMBL/GenBank/DDBJ whole genome shotgun (WGS) entry which is preliminary data.</text>
</comment>
<dbReference type="Proteomes" id="UP001216674">
    <property type="component" value="Unassembled WGS sequence"/>
</dbReference>
<dbReference type="RefSeq" id="WP_276265329.1">
    <property type="nucleotide sequence ID" value="NZ_JARJLM010000255.1"/>
</dbReference>
<evidence type="ECO:0000313" key="3">
    <source>
        <dbReference type="Proteomes" id="UP001216674"/>
    </source>
</evidence>
<dbReference type="CDD" id="cd01311">
    <property type="entry name" value="PDC_hydrolase"/>
    <property type="match status" value="1"/>
</dbReference>